<feature type="repeat" description="PPR" evidence="2">
    <location>
        <begin position="22"/>
        <end position="56"/>
    </location>
</feature>
<name>A0A445F2L5_GLYSO</name>
<dbReference type="GO" id="GO:0009451">
    <property type="term" value="P:RNA modification"/>
    <property type="evidence" value="ECO:0007669"/>
    <property type="project" value="InterPro"/>
</dbReference>
<dbReference type="Gene3D" id="1.25.40.10">
    <property type="entry name" value="Tetratricopeptide repeat domain"/>
    <property type="match status" value="1"/>
</dbReference>
<dbReference type="InterPro" id="IPR002885">
    <property type="entry name" value="PPR_rpt"/>
</dbReference>
<evidence type="ECO:0000256" key="1">
    <source>
        <dbReference type="ARBA" id="ARBA00022737"/>
    </source>
</evidence>
<comment type="caution">
    <text evidence="3">The sequence shown here is derived from an EMBL/GenBank/DDBJ whole genome shotgun (WGS) entry which is preliminary data.</text>
</comment>
<dbReference type="InterPro" id="IPR046960">
    <property type="entry name" value="PPR_At4g14850-like_plant"/>
</dbReference>
<dbReference type="Pfam" id="PF13041">
    <property type="entry name" value="PPR_2"/>
    <property type="match status" value="1"/>
</dbReference>
<gene>
    <name evidence="3" type="ORF">D0Y65_053565</name>
</gene>
<keyword evidence="1" id="KW-0677">Repeat</keyword>
<organism evidence="3 4">
    <name type="scientific">Glycine soja</name>
    <name type="common">Wild soybean</name>
    <dbReference type="NCBI Taxonomy" id="3848"/>
    <lineage>
        <taxon>Eukaryota</taxon>
        <taxon>Viridiplantae</taxon>
        <taxon>Streptophyta</taxon>
        <taxon>Embryophyta</taxon>
        <taxon>Tracheophyta</taxon>
        <taxon>Spermatophyta</taxon>
        <taxon>Magnoliopsida</taxon>
        <taxon>eudicotyledons</taxon>
        <taxon>Gunneridae</taxon>
        <taxon>Pentapetalae</taxon>
        <taxon>rosids</taxon>
        <taxon>fabids</taxon>
        <taxon>Fabales</taxon>
        <taxon>Fabaceae</taxon>
        <taxon>Papilionoideae</taxon>
        <taxon>50 kb inversion clade</taxon>
        <taxon>NPAAA clade</taxon>
        <taxon>indigoferoid/millettioid clade</taxon>
        <taxon>Phaseoleae</taxon>
        <taxon>Glycine</taxon>
        <taxon>Glycine subgen. Soja</taxon>
    </lineage>
</organism>
<reference evidence="3 4" key="1">
    <citation type="submission" date="2018-09" db="EMBL/GenBank/DDBJ databases">
        <title>A high-quality reference genome of wild soybean provides a powerful tool to mine soybean genomes.</title>
        <authorList>
            <person name="Xie M."/>
            <person name="Chung C.Y.L."/>
            <person name="Li M.-W."/>
            <person name="Wong F.-L."/>
            <person name="Chan T.-F."/>
            <person name="Lam H.-M."/>
        </authorList>
    </citation>
    <scope>NUCLEOTIDE SEQUENCE [LARGE SCALE GENOMIC DNA]</scope>
    <source>
        <strain evidence="4">cv. W05</strain>
        <tissue evidence="3">Hypocotyl of etiolated seedlings</tissue>
    </source>
</reference>
<dbReference type="EMBL" id="QZWG01000020">
    <property type="protein sequence ID" value="RZB43006.1"/>
    <property type="molecule type" value="Genomic_DNA"/>
</dbReference>
<sequence>MYSKCRAIDDALYIFENMVSRDVVTWNTMISGYPQHGLAQEAIILFEEMIKQELDDYSRIADHLGWAGLLLETRDFVENMPISPNAVIWGSLFFSSRLHGSVQFGIQAAEDKLLIV</sequence>
<accession>A0A445F2L5</accession>
<dbReference type="InterPro" id="IPR011990">
    <property type="entry name" value="TPR-like_helical_dom_sf"/>
</dbReference>
<proteinExistence type="predicted"/>
<dbReference type="AlphaFoldDB" id="A0A445F2L5"/>
<keyword evidence="4" id="KW-1185">Reference proteome</keyword>
<dbReference type="NCBIfam" id="TIGR00756">
    <property type="entry name" value="PPR"/>
    <property type="match status" value="1"/>
</dbReference>
<evidence type="ECO:0000313" key="3">
    <source>
        <dbReference type="EMBL" id="RZB43006.1"/>
    </source>
</evidence>
<dbReference type="GO" id="GO:0003723">
    <property type="term" value="F:RNA binding"/>
    <property type="evidence" value="ECO:0007669"/>
    <property type="project" value="InterPro"/>
</dbReference>
<protein>
    <submittedName>
        <fullName evidence="3">Pentatricopeptide repeat-containing protein</fullName>
    </submittedName>
</protein>
<dbReference type="Proteomes" id="UP000289340">
    <property type="component" value="Chromosome 20"/>
</dbReference>
<dbReference type="PROSITE" id="PS51375">
    <property type="entry name" value="PPR"/>
    <property type="match status" value="1"/>
</dbReference>
<evidence type="ECO:0000313" key="4">
    <source>
        <dbReference type="Proteomes" id="UP000289340"/>
    </source>
</evidence>
<evidence type="ECO:0000256" key="2">
    <source>
        <dbReference type="PROSITE-ProRule" id="PRU00708"/>
    </source>
</evidence>
<dbReference type="PANTHER" id="PTHR47926">
    <property type="entry name" value="PENTATRICOPEPTIDE REPEAT-CONTAINING PROTEIN"/>
    <property type="match status" value="1"/>
</dbReference>